<reference evidence="2" key="2">
    <citation type="journal article" date="2023" name="IMA Fungus">
        <title>Comparative genomic study of the Penicillium genus elucidates a diverse pangenome and 15 lateral gene transfer events.</title>
        <authorList>
            <person name="Petersen C."/>
            <person name="Sorensen T."/>
            <person name="Nielsen M.R."/>
            <person name="Sondergaard T.E."/>
            <person name="Sorensen J.L."/>
            <person name="Fitzpatrick D.A."/>
            <person name="Frisvad J.C."/>
            <person name="Nielsen K.L."/>
        </authorList>
    </citation>
    <scope>NUCLEOTIDE SEQUENCE</scope>
    <source>
        <strain evidence="2">IBT 34128</strain>
    </source>
</reference>
<dbReference type="GeneID" id="81397862"/>
<protein>
    <submittedName>
        <fullName evidence="2">Uncharacterized protein</fullName>
    </submittedName>
</protein>
<dbReference type="RefSeq" id="XP_056508986.1">
    <property type="nucleotide sequence ID" value="XM_056658693.1"/>
</dbReference>
<evidence type="ECO:0000313" key="3">
    <source>
        <dbReference type="Proteomes" id="UP001141434"/>
    </source>
</evidence>
<evidence type="ECO:0000256" key="1">
    <source>
        <dbReference type="SAM" id="MobiDB-lite"/>
    </source>
</evidence>
<dbReference type="AlphaFoldDB" id="A0A9W9ES53"/>
<name>A0A9W9ES53_9EURO</name>
<reference evidence="2" key="1">
    <citation type="submission" date="2022-11" db="EMBL/GenBank/DDBJ databases">
        <authorList>
            <person name="Petersen C."/>
        </authorList>
    </citation>
    <scope>NUCLEOTIDE SEQUENCE</scope>
    <source>
        <strain evidence="2">IBT 34128</strain>
    </source>
</reference>
<sequence>MEKRNDPTRNLAGDTGTIASRTAISRFRPGQLFGATGLKSRDPKPQTSYAVAGKMTLKGGALRSYHDVGAILSLSTEHGAFGSPRRHLNPPEASLTRG</sequence>
<gene>
    <name evidence="2" type="ORF">NUU61_008168</name>
</gene>
<proteinExistence type="predicted"/>
<feature type="region of interest" description="Disordered" evidence="1">
    <location>
        <begin position="77"/>
        <end position="98"/>
    </location>
</feature>
<dbReference type="EMBL" id="JAPMSZ010000010">
    <property type="protein sequence ID" value="KAJ5086861.1"/>
    <property type="molecule type" value="Genomic_DNA"/>
</dbReference>
<accession>A0A9W9ES53</accession>
<evidence type="ECO:0000313" key="2">
    <source>
        <dbReference type="EMBL" id="KAJ5086861.1"/>
    </source>
</evidence>
<keyword evidence="3" id="KW-1185">Reference proteome</keyword>
<feature type="region of interest" description="Disordered" evidence="1">
    <location>
        <begin position="1"/>
        <end position="23"/>
    </location>
</feature>
<comment type="caution">
    <text evidence="2">The sequence shown here is derived from an EMBL/GenBank/DDBJ whole genome shotgun (WGS) entry which is preliminary data.</text>
</comment>
<dbReference type="Proteomes" id="UP001141434">
    <property type="component" value="Unassembled WGS sequence"/>
</dbReference>
<organism evidence="2 3">
    <name type="scientific">Penicillium alfredii</name>
    <dbReference type="NCBI Taxonomy" id="1506179"/>
    <lineage>
        <taxon>Eukaryota</taxon>
        <taxon>Fungi</taxon>
        <taxon>Dikarya</taxon>
        <taxon>Ascomycota</taxon>
        <taxon>Pezizomycotina</taxon>
        <taxon>Eurotiomycetes</taxon>
        <taxon>Eurotiomycetidae</taxon>
        <taxon>Eurotiales</taxon>
        <taxon>Aspergillaceae</taxon>
        <taxon>Penicillium</taxon>
    </lineage>
</organism>